<name>A0A975BPR8_9BACT</name>
<sequence>MSFRPDIIYGIQHLGISQKIKYPKMQGGLRFAPPTLHVRKSGDFIRLKFP</sequence>
<dbReference type="Proteomes" id="UP000663722">
    <property type="component" value="Chromosome"/>
</dbReference>
<dbReference type="KEGG" id="dmm:dnm_056700"/>
<proteinExistence type="predicted"/>
<dbReference type="EMBL" id="CP061800">
    <property type="protein sequence ID" value="QTA89614.1"/>
    <property type="molecule type" value="Genomic_DNA"/>
</dbReference>
<reference evidence="1" key="1">
    <citation type="journal article" date="2021" name="Microb. Physiol.">
        <title>Proteogenomic Insights into the Physiology of Marine, Sulfate-Reducing, Filamentous Desulfonema limicola and Desulfonema magnum.</title>
        <authorList>
            <person name="Schnaars V."/>
            <person name="Wohlbrand L."/>
            <person name="Scheve S."/>
            <person name="Hinrichs C."/>
            <person name="Reinhardt R."/>
            <person name="Rabus R."/>
        </authorList>
    </citation>
    <scope>NUCLEOTIDE SEQUENCE</scope>
    <source>
        <strain evidence="1">4be13</strain>
    </source>
</reference>
<organism evidence="1 2">
    <name type="scientific">Desulfonema magnum</name>
    <dbReference type="NCBI Taxonomy" id="45655"/>
    <lineage>
        <taxon>Bacteria</taxon>
        <taxon>Pseudomonadati</taxon>
        <taxon>Thermodesulfobacteriota</taxon>
        <taxon>Desulfobacteria</taxon>
        <taxon>Desulfobacterales</taxon>
        <taxon>Desulfococcaceae</taxon>
        <taxon>Desulfonema</taxon>
    </lineage>
</organism>
<keyword evidence="2" id="KW-1185">Reference proteome</keyword>
<protein>
    <submittedName>
        <fullName evidence="1">Uncharacterized protein</fullName>
    </submittedName>
</protein>
<dbReference type="AlphaFoldDB" id="A0A975BPR8"/>
<evidence type="ECO:0000313" key="2">
    <source>
        <dbReference type="Proteomes" id="UP000663722"/>
    </source>
</evidence>
<evidence type="ECO:0000313" key="1">
    <source>
        <dbReference type="EMBL" id="QTA89614.1"/>
    </source>
</evidence>
<accession>A0A975BPR8</accession>
<gene>
    <name evidence="1" type="ORF">dnm_056700</name>
</gene>